<feature type="binding site" evidence="9">
    <location>
        <position position="253"/>
    </location>
    <ligand>
        <name>sn-glycerol 3-phosphate</name>
        <dbReference type="ChEBI" id="CHEBI:57597"/>
    </ligand>
</feature>
<dbReference type="PANTHER" id="PTHR11728:SF1">
    <property type="entry name" value="GLYCEROL-3-PHOSPHATE DEHYDROGENASE [NAD(+)] 2, CHLOROPLASTIC"/>
    <property type="match status" value="1"/>
</dbReference>
<feature type="domain" description="Glycerol-3-phosphate dehydrogenase NAD-dependent C-terminal" evidence="13">
    <location>
        <begin position="177"/>
        <end position="317"/>
    </location>
</feature>
<keyword evidence="5 9" id="KW-0520">NAD</keyword>
<dbReference type="PIRSF" id="PIRSF000114">
    <property type="entry name" value="Glycerol-3-P_dh"/>
    <property type="match status" value="1"/>
</dbReference>
<dbReference type="PROSITE" id="PS00957">
    <property type="entry name" value="NAD_G3PDH"/>
    <property type="match status" value="1"/>
</dbReference>
<dbReference type="RefSeq" id="WP_262399446.1">
    <property type="nucleotide sequence ID" value="NZ_JACRTB010000007.1"/>
</dbReference>
<name>A0ABR7NJ80_9FIRM</name>
<feature type="binding site" evidence="9">
    <location>
        <position position="251"/>
    </location>
    <ligand>
        <name>sn-glycerol 3-phosphate</name>
        <dbReference type="ChEBI" id="CHEBI:57597"/>
    </ligand>
</feature>
<evidence type="ECO:0000256" key="1">
    <source>
        <dbReference type="ARBA" id="ARBA00011009"/>
    </source>
</evidence>
<evidence type="ECO:0000256" key="7">
    <source>
        <dbReference type="ARBA" id="ARBA00023209"/>
    </source>
</evidence>
<comment type="caution">
    <text evidence="9">Lacks conserved residue(s) required for the propagation of feature annotation.</text>
</comment>
<keyword evidence="15" id="KW-1185">Reference proteome</keyword>
<dbReference type="InterPro" id="IPR013328">
    <property type="entry name" value="6PGD_dom2"/>
</dbReference>
<feature type="binding site" evidence="9">
    <location>
        <position position="188"/>
    </location>
    <ligand>
        <name>sn-glycerol 3-phosphate</name>
        <dbReference type="ChEBI" id="CHEBI:57597"/>
    </ligand>
</feature>
<dbReference type="EC" id="1.1.1.94" evidence="9"/>
<keyword evidence="8 9" id="KW-1208">Phospholipid metabolism</keyword>
<sequence>MAKLMIMGAGGMGTALAVAFSQMGHQVWLWGWSAEENAAIRAARENVPLLKGVKIPEEVEIVDTAEAAACCDLALIATPTIGVRGAAGTLRGVLPAGRPVACTSKGLEPKTLLPLHEVAAQELPGHPFVALSGPSHAEELSRGIPTVLAAASHSLAAAQQVQELTEGTHIRIYTNDDLMGVELGGALKNVIAFASGVIDGMGYGDNTKAALMTRGLTEIARLGTRMGARAETFAGLAGVGDLIVTCCSQHSRNHRCGVYVGEGLTVKEAIAKVGMTVEGVTAALCAHELAEKLGVEMPITEQIYRLIEGEVTARQAVAALLGRPQRHESETNWLGEIG</sequence>
<protein>
    <recommendedName>
        <fullName evidence="9">Glycerol-3-phosphate dehydrogenase [NAD(P)+]</fullName>
        <ecNumber evidence="9">1.1.1.94</ecNumber>
    </recommendedName>
    <alternativeName>
        <fullName evidence="9">NAD(P)(+)-dependent glycerol-3-phosphate dehydrogenase</fullName>
    </alternativeName>
    <alternativeName>
        <fullName evidence="9">NAD(P)H-dependent dihydroxyacetone-phosphate reductase</fullName>
    </alternativeName>
</protein>
<dbReference type="InterPro" id="IPR006168">
    <property type="entry name" value="G3P_DH_NAD-dep"/>
</dbReference>
<feature type="binding site" evidence="9">
    <location>
        <position position="252"/>
    </location>
    <ligand>
        <name>sn-glycerol 3-phosphate</name>
        <dbReference type="ChEBI" id="CHEBI:57597"/>
    </ligand>
</feature>
<evidence type="ECO:0000259" key="13">
    <source>
        <dbReference type="Pfam" id="PF07479"/>
    </source>
</evidence>
<dbReference type="Pfam" id="PF07479">
    <property type="entry name" value="NAD_Gly3P_dh_C"/>
    <property type="match status" value="1"/>
</dbReference>
<comment type="catalytic activity">
    <reaction evidence="9">
        <text>sn-glycerol 3-phosphate + NAD(+) = dihydroxyacetone phosphate + NADH + H(+)</text>
        <dbReference type="Rhea" id="RHEA:11092"/>
        <dbReference type="ChEBI" id="CHEBI:15378"/>
        <dbReference type="ChEBI" id="CHEBI:57540"/>
        <dbReference type="ChEBI" id="CHEBI:57597"/>
        <dbReference type="ChEBI" id="CHEBI:57642"/>
        <dbReference type="ChEBI" id="CHEBI:57945"/>
        <dbReference type="EC" id="1.1.1.94"/>
    </reaction>
</comment>
<proteinExistence type="inferred from homology"/>
<feature type="binding site" evidence="9">
    <location>
        <position position="241"/>
    </location>
    <ligand>
        <name>sn-glycerol 3-phosphate</name>
        <dbReference type="ChEBI" id="CHEBI:57597"/>
    </ligand>
</feature>
<feature type="binding site" evidence="9">
    <location>
        <position position="252"/>
    </location>
    <ligand>
        <name>NADPH</name>
        <dbReference type="ChEBI" id="CHEBI:57783"/>
    </ligand>
</feature>
<keyword evidence="7 9" id="KW-0594">Phospholipid biosynthesis</keyword>
<feature type="active site" description="Proton acceptor" evidence="9">
    <location>
        <position position="188"/>
    </location>
</feature>
<comment type="subcellular location">
    <subcellularLocation>
        <location evidence="9">Cytoplasm</location>
    </subcellularLocation>
</comment>
<dbReference type="SUPFAM" id="SSF51735">
    <property type="entry name" value="NAD(P)-binding Rossmann-fold domains"/>
    <property type="match status" value="1"/>
</dbReference>
<keyword evidence="6 9" id="KW-0443">Lipid metabolism</keyword>
<evidence type="ECO:0000256" key="9">
    <source>
        <dbReference type="HAMAP-Rule" id="MF_00394"/>
    </source>
</evidence>
<evidence type="ECO:0000256" key="8">
    <source>
        <dbReference type="ARBA" id="ARBA00023264"/>
    </source>
</evidence>
<dbReference type="InterPro" id="IPR008927">
    <property type="entry name" value="6-PGluconate_DH-like_C_sf"/>
</dbReference>
<evidence type="ECO:0000313" key="14">
    <source>
        <dbReference type="EMBL" id="MBC8575877.1"/>
    </source>
</evidence>
<dbReference type="Gene3D" id="3.40.50.720">
    <property type="entry name" value="NAD(P)-binding Rossmann-like Domain"/>
    <property type="match status" value="1"/>
</dbReference>
<keyword evidence="9" id="KW-0963">Cytoplasm</keyword>
<feature type="domain" description="Glycerol-3-phosphate dehydrogenase NAD-dependent N-terminal" evidence="12">
    <location>
        <begin position="4"/>
        <end position="156"/>
    </location>
</feature>
<evidence type="ECO:0000256" key="10">
    <source>
        <dbReference type="RuleBase" id="RU000437"/>
    </source>
</evidence>
<keyword evidence="4 9" id="KW-0560">Oxidoreductase</keyword>
<dbReference type="InterPro" id="IPR006109">
    <property type="entry name" value="G3P_DH_NAD-dep_C"/>
</dbReference>
<gene>
    <name evidence="9" type="primary">gpsA</name>
    <name evidence="14" type="ORF">H8717_05555</name>
</gene>
<comment type="caution">
    <text evidence="14">The sequence shown here is derived from an EMBL/GenBank/DDBJ whole genome shotgun (WGS) entry which is preliminary data.</text>
</comment>
<accession>A0ABR7NJ80</accession>
<reference evidence="14 15" key="1">
    <citation type="submission" date="2020-08" db="EMBL/GenBank/DDBJ databases">
        <title>Genome public.</title>
        <authorList>
            <person name="Liu C."/>
            <person name="Sun Q."/>
        </authorList>
    </citation>
    <scope>NUCLEOTIDE SEQUENCE [LARGE SCALE GENOMIC DNA]</scope>
    <source>
        <strain evidence="14 15">BX1</strain>
    </source>
</reference>
<dbReference type="Pfam" id="PF01210">
    <property type="entry name" value="NAD_Gly3P_dh_N"/>
    <property type="match status" value="1"/>
</dbReference>
<feature type="binding site" evidence="9">
    <location>
        <position position="133"/>
    </location>
    <ligand>
        <name>sn-glycerol 3-phosphate</name>
        <dbReference type="ChEBI" id="CHEBI:57597"/>
    </ligand>
</feature>
<feature type="binding site" evidence="9">
    <location>
        <position position="105"/>
    </location>
    <ligand>
        <name>NADPH</name>
        <dbReference type="ChEBI" id="CHEBI:57783"/>
    </ligand>
</feature>
<dbReference type="PANTHER" id="PTHR11728">
    <property type="entry name" value="GLYCEROL-3-PHOSPHATE DEHYDROGENASE"/>
    <property type="match status" value="1"/>
</dbReference>
<evidence type="ECO:0000256" key="3">
    <source>
        <dbReference type="ARBA" id="ARBA00022857"/>
    </source>
</evidence>
<evidence type="ECO:0000256" key="4">
    <source>
        <dbReference type="ARBA" id="ARBA00023002"/>
    </source>
</evidence>
<evidence type="ECO:0000256" key="6">
    <source>
        <dbReference type="ARBA" id="ARBA00023098"/>
    </source>
</evidence>
<dbReference type="InterPro" id="IPR011128">
    <property type="entry name" value="G3P_DH_NAD-dep_N"/>
</dbReference>
<comment type="similarity">
    <text evidence="1 9 10">Belongs to the NAD-dependent glycerol-3-phosphate dehydrogenase family.</text>
</comment>
<dbReference type="NCBIfam" id="NF000942">
    <property type="entry name" value="PRK00094.1-4"/>
    <property type="match status" value="1"/>
</dbReference>
<evidence type="ECO:0000259" key="12">
    <source>
        <dbReference type="Pfam" id="PF01210"/>
    </source>
</evidence>
<organism evidence="14 15">
    <name type="scientific">Yanshouia hominis</name>
    <dbReference type="NCBI Taxonomy" id="2763673"/>
    <lineage>
        <taxon>Bacteria</taxon>
        <taxon>Bacillati</taxon>
        <taxon>Bacillota</taxon>
        <taxon>Clostridia</taxon>
        <taxon>Eubacteriales</taxon>
        <taxon>Oscillospiraceae</taxon>
        <taxon>Yanshouia</taxon>
    </lineage>
</organism>
<keyword evidence="3 9" id="KW-0521">NADP</keyword>
<evidence type="ECO:0000256" key="5">
    <source>
        <dbReference type="ARBA" id="ARBA00023027"/>
    </source>
</evidence>
<dbReference type="PRINTS" id="PR00077">
    <property type="entry name" value="GPDHDRGNASE"/>
</dbReference>
<feature type="binding site" evidence="9">
    <location>
        <position position="278"/>
    </location>
    <ligand>
        <name>NADPH</name>
        <dbReference type="ChEBI" id="CHEBI:57783"/>
    </ligand>
</feature>
<comment type="catalytic activity">
    <reaction evidence="9 11">
        <text>sn-glycerol 3-phosphate + NADP(+) = dihydroxyacetone phosphate + NADPH + H(+)</text>
        <dbReference type="Rhea" id="RHEA:11096"/>
        <dbReference type="ChEBI" id="CHEBI:15378"/>
        <dbReference type="ChEBI" id="CHEBI:57597"/>
        <dbReference type="ChEBI" id="CHEBI:57642"/>
        <dbReference type="ChEBI" id="CHEBI:57783"/>
        <dbReference type="ChEBI" id="CHEBI:58349"/>
        <dbReference type="EC" id="1.1.1.94"/>
    </reaction>
</comment>
<evidence type="ECO:0000256" key="11">
    <source>
        <dbReference type="RuleBase" id="RU000439"/>
    </source>
</evidence>
<feature type="binding site" evidence="9">
    <location>
        <position position="105"/>
    </location>
    <ligand>
        <name>sn-glycerol 3-phosphate</name>
        <dbReference type="ChEBI" id="CHEBI:57597"/>
    </ligand>
</feature>
<feature type="binding site" evidence="9">
    <location>
        <position position="135"/>
    </location>
    <ligand>
        <name>sn-glycerol 3-phosphate</name>
        <dbReference type="ChEBI" id="CHEBI:57597"/>
    </ligand>
</feature>
<dbReference type="Gene3D" id="1.10.1040.10">
    <property type="entry name" value="N-(1-d-carboxylethyl)-l-norvaline Dehydrogenase, domain 2"/>
    <property type="match status" value="1"/>
</dbReference>
<evidence type="ECO:0000256" key="2">
    <source>
        <dbReference type="ARBA" id="ARBA00022516"/>
    </source>
</evidence>
<evidence type="ECO:0000313" key="15">
    <source>
        <dbReference type="Proteomes" id="UP000658131"/>
    </source>
</evidence>
<dbReference type="HAMAP" id="MF_00394">
    <property type="entry name" value="NAD_Glyc3P_dehydrog"/>
    <property type="match status" value="1"/>
</dbReference>
<comment type="pathway">
    <text evidence="9">Membrane lipid metabolism; glycerophospholipid metabolism.</text>
</comment>
<dbReference type="EMBL" id="JACRTB010000007">
    <property type="protein sequence ID" value="MBC8575877.1"/>
    <property type="molecule type" value="Genomic_DNA"/>
</dbReference>
<feature type="binding site" evidence="9">
    <location>
        <position position="137"/>
    </location>
    <ligand>
        <name>NADPH</name>
        <dbReference type="ChEBI" id="CHEBI:57783"/>
    </ligand>
</feature>
<keyword evidence="9" id="KW-0547">Nucleotide-binding</keyword>
<comment type="function">
    <text evidence="9">Catalyzes the reduction of the glycolytic intermediate dihydroxyacetone phosphate (DHAP) to sn-glycerol 3-phosphate (G3P), the key precursor for phospholipid synthesis.</text>
</comment>
<dbReference type="NCBIfam" id="NF000940">
    <property type="entry name" value="PRK00094.1-2"/>
    <property type="match status" value="1"/>
</dbReference>
<keyword evidence="2 9" id="KW-0444">Lipid biosynthesis</keyword>
<dbReference type="Proteomes" id="UP000658131">
    <property type="component" value="Unassembled WGS sequence"/>
</dbReference>
<dbReference type="SUPFAM" id="SSF48179">
    <property type="entry name" value="6-phosphogluconate dehydrogenase C-terminal domain-like"/>
    <property type="match status" value="1"/>
</dbReference>
<dbReference type="InterPro" id="IPR036291">
    <property type="entry name" value="NAD(P)-bd_dom_sf"/>
</dbReference>